<dbReference type="RefSeq" id="XP_065823266.1">
    <property type="nucleotide sequence ID" value="XM_065967194.1"/>
</dbReference>
<dbReference type="Gene3D" id="3.30.565.10">
    <property type="entry name" value="Histidine kinase-like ATPase, C-terminal domain"/>
    <property type="match status" value="1"/>
</dbReference>
<feature type="domain" description="Histidine kinase/HSP90-like ATPase" evidence="4">
    <location>
        <begin position="19"/>
        <end position="131"/>
    </location>
</feature>
<dbReference type="GO" id="GO:0061982">
    <property type="term" value="P:meiosis I cell cycle process"/>
    <property type="evidence" value="ECO:0007669"/>
    <property type="project" value="UniProtKB-ARBA"/>
</dbReference>
<evidence type="ECO:0000313" key="8">
    <source>
        <dbReference type="Proteomes" id="UP000322225"/>
    </source>
</evidence>
<name>A0AAJ8MUU6_9TREE</name>
<feature type="compositionally biased region" description="Polar residues" evidence="3">
    <location>
        <begin position="373"/>
        <end position="389"/>
    </location>
</feature>
<dbReference type="InterPro" id="IPR036890">
    <property type="entry name" value="HATPase_C_sf"/>
</dbReference>
<dbReference type="SUPFAM" id="SSF55874">
    <property type="entry name" value="ATPase domain of HSP90 chaperone/DNA topoisomerase II/histidine kinase"/>
    <property type="match status" value="1"/>
</dbReference>
<dbReference type="InterPro" id="IPR020568">
    <property type="entry name" value="Ribosomal_Su5_D2-typ_SF"/>
</dbReference>
<dbReference type="GO" id="GO:0006298">
    <property type="term" value="P:mismatch repair"/>
    <property type="evidence" value="ECO:0007669"/>
    <property type="project" value="InterPro"/>
</dbReference>
<dbReference type="Gene3D" id="3.30.1540.20">
    <property type="entry name" value="MutL, C-terminal domain, dimerisation subdomain"/>
    <property type="match status" value="1"/>
</dbReference>
<gene>
    <name evidence="7" type="ORF">CI109_102770</name>
</gene>
<dbReference type="EMBL" id="CP144055">
    <property type="protein sequence ID" value="WWD18320.1"/>
    <property type="molecule type" value="Genomic_DNA"/>
</dbReference>
<dbReference type="Gene3D" id="3.30.230.10">
    <property type="match status" value="1"/>
</dbReference>
<dbReference type="InterPro" id="IPR014790">
    <property type="entry name" value="MutL_C"/>
</dbReference>
<dbReference type="InterPro" id="IPR038973">
    <property type="entry name" value="MutL/Mlh/Pms-like"/>
</dbReference>
<feature type="region of interest" description="Disordered" evidence="3">
    <location>
        <begin position="369"/>
        <end position="402"/>
    </location>
</feature>
<dbReference type="GO" id="GO:0030983">
    <property type="term" value="F:mismatched DNA binding"/>
    <property type="evidence" value="ECO:0007669"/>
    <property type="project" value="InterPro"/>
</dbReference>
<dbReference type="InterPro" id="IPR042120">
    <property type="entry name" value="MutL_C_dimsub"/>
</dbReference>
<feature type="region of interest" description="Disordered" evidence="3">
    <location>
        <begin position="446"/>
        <end position="465"/>
    </location>
</feature>
<reference evidence="7" key="1">
    <citation type="submission" date="2017-08" db="EMBL/GenBank/DDBJ databases">
        <authorList>
            <person name="Cuomo C."/>
            <person name="Billmyre B."/>
            <person name="Heitman J."/>
        </authorList>
    </citation>
    <scope>NUCLEOTIDE SEQUENCE</scope>
    <source>
        <strain evidence="7">CBS 12478</strain>
    </source>
</reference>
<dbReference type="SMART" id="SM00387">
    <property type="entry name" value="HATPase_c"/>
    <property type="match status" value="1"/>
</dbReference>
<evidence type="ECO:0000313" key="7">
    <source>
        <dbReference type="EMBL" id="WWD18320.1"/>
    </source>
</evidence>
<evidence type="ECO:0000256" key="2">
    <source>
        <dbReference type="ARBA" id="ARBA00022763"/>
    </source>
</evidence>
<dbReference type="AlphaFoldDB" id="A0AAJ8MUU6"/>
<accession>A0AAJ8MUU6</accession>
<sequence>MAQISPLSLSTSTTLRSSFILPTLPQILSELVQNSLDAGATSIACWVDLTKHGETIRVEDDGCGISEEGLKRVGKRFRTSKRLNESGLGPIGCYGFRGEALASIASIALLDITTRTDSSPSTFTKIIKSSKILFRGHSPNRHISSEGGTIITVRDVFHDIPVRREELATSNNATVMMHCKKVVERLSLGWPGVDWSLWEDGREGGAKNVLGIAQNKNRVEVFRALYGNALVQRYQSIRVSSGKRRVDGFISLSGDVSKTHQHLYINNYPVDRGELHLAISKKFAASRFATLASSGKLDEVDDWNARARRSPRRLERHPIYVLNVTLPSSDVDVAYEPRKGLLGYKDLDSVKALLLAVVDEYLRRNDFGPLRARSTTPSPTKISQPSQTAPYLPSPLTTPRTPRFTLALQSSNLPPSPLRPTFRGESLPPAIASDQGDDNCLVHEGTAVPIPNRDEPASKRQRTDSEVYSQCRLGSRPVRKHQWIFDLAGNLDTGVLPTTPRLVSMPEEGSSVLNDVDSEHCRKANEPRRAISLQQPIKAIKTDAQFTKTSLSTAQIIGQVDRKYIAAVLRTTSASSSLVLIDQHAADERVSVETILRELCEGFGSNNVCATKAADGEQMIVLTRAEAEQLSQPAVMGVLRRWGITFKPPDLETEGDYVQVQVEHVPSVLASRLGRKEAAEITRLVRGYLPVLMERMGEVEAMLRSVDGDALPNMEDGIDGRNGLVQQEEERHCGDWGRAMRFMPKEMLELANSKACRGAIMFGDHLTYEQCTRLVDQLSSTQFPFICAHGRPVIAPLVVLGDANTIRSRPAKRKIDWGKWRDVA</sequence>
<dbReference type="GO" id="GO:0032300">
    <property type="term" value="C:mismatch repair complex"/>
    <property type="evidence" value="ECO:0007669"/>
    <property type="project" value="InterPro"/>
</dbReference>
<dbReference type="PROSITE" id="PS00058">
    <property type="entry name" value="DNA_MISMATCH_REPAIR_1"/>
    <property type="match status" value="1"/>
</dbReference>
<evidence type="ECO:0000259" key="4">
    <source>
        <dbReference type="SMART" id="SM00387"/>
    </source>
</evidence>
<dbReference type="InterPro" id="IPR037198">
    <property type="entry name" value="MutL_C_sf"/>
</dbReference>
<dbReference type="GO" id="GO:0005524">
    <property type="term" value="F:ATP binding"/>
    <property type="evidence" value="ECO:0007669"/>
    <property type="project" value="InterPro"/>
</dbReference>
<dbReference type="SMART" id="SM01340">
    <property type="entry name" value="DNA_mis_repair"/>
    <property type="match status" value="1"/>
</dbReference>
<dbReference type="PANTHER" id="PTHR10073">
    <property type="entry name" value="DNA MISMATCH REPAIR PROTEIN MLH, PMS, MUTL"/>
    <property type="match status" value="1"/>
</dbReference>
<organism evidence="7 8">
    <name type="scientific">Kwoniella shandongensis</name>
    <dbReference type="NCBI Taxonomy" id="1734106"/>
    <lineage>
        <taxon>Eukaryota</taxon>
        <taxon>Fungi</taxon>
        <taxon>Dikarya</taxon>
        <taxon>Basidiomycota</taxon>
        <taxon>Agaricomycotina</taxon>
        <taxon>Tremellomycetes</taxon>
        <taxon>Tremellales</taxon>
        <taxon>Cryptococcaceae</taxon>
        <taxon>Kwoniella</taxon>
    </lineage>
</organism>
<dbReference type="SUPFAM" id="SSF54211">
    <property type="entry name" value="Ribosomal protein S5 domain 2-like"/>
    <property type="match status" value="1"/>
</dbReference>
<dbReference type="KEGG" id="ksn:43590205"/>
<dbReference type="GO" id="GO:0016887">
    <property type="term" value="F:ATP hydrolysis activity"/>
    <property type="evidence" value="ECO:0007669"/>
    <property type="project" value="InterPro"/>
</dbReference>
<proteinExistence type="inferred from homology"/>
<keyword evidence="2" id="KW-0227">DNA damage</keyword>
<dbReference type="InterPro" id="IPR013507">
    <property type="entry name" value="DNA_mismatch_S5_2-like"/>
</dbReference>
<protein>
    <recommendedName>
        <fullName evidence="9">MutL C-terminal dimerisation domain-containing protein</fullName>
    </recommendedName>
</protein>
<evidence type="ECO:0008006" key="9">
    <source>
        <dbReference type="Google" id="ProtNLM"/>
    </source>
</evidence>
<dbReference type="SMART" id="SM00853">
    <property type="entry name" value="MutL_C"/>
    <property type="match status" value="1"/>
</dbReference>
<dbReference type="SUPFAM" id="SSF118116">
    <property type="entry name" value="DNA mismatch repair protein MutL"/>
    <property type="match status" value="1"/>
</dbReference>
<reference evidence="7" key="2">
    <citation type="submission" date="2024-01" db="EMBL/GenBank/DDBJ databases">
        <title>Comparative genomics of Cryptococcus and Kwoniella reveals pathogenesis evolution and contrasting modes of karyotype evolution via chromosome fusion or intercentromeric recombination.</title>
        <authorList>
            <person name="Coelho M.A."/>
            <person name="David-Palma M."/>
            <person name="Shea T."/>
            <person name="Bowers K."/>
            <person name="McGinley-Smith S."/>
            <person name="Mohammad A.W."/>
            <person name="Gnirke A."/>
            <person name="Yurkov A.M."/>
            <person name="Nowrousian M."/>
            <person name="Sun S."/>
            <person name="Cuomo C.A."/>
            <person name="Heitman J."/>
        </authorList>
    </citation>
    <scope>NUCLEOTIDE SEQUENCE</scope>
    <source>
        <strain evidence="7">CBS 12478</strain>
    </source>
</reference>
<dbReference type="GO" id="GO:0140664">
    <property type="term" value="F:ATP-dependent DNA damage sensor activity"/>
    <property type="evidence" value="ECO:0007669"/>
    <property type="project" value="InterPro"/>
</dbReference>
<feature type="domain" description="DNA mismatch repair protein S5" evidence="6">
    <location>
        <begin position="222"/>
        <end position="363"/>
    </location>
</feature>
<evidence type="ECO:0000256" key="3">
    <source>
        <dbReference type="SAM" id="MobiDB-lite"/>
    </source>
</evidence>
<feature type="compositionally biased region" description="Basic and acidic residues" evidence="3">
    <location>
        <begin position="452"/>
        <end position="465"/>
    </location>
</feature>
<comment type="similarity">
    <text evidence="1">Belongs to the DNA mismatch repair MutL/HexB family.</text>
</comment>
<keyword evidence="8" id="KW-1185">Reference proteome</keyword>
<dbReference type="GeneID" id="43590205"/>
<dbReference type="PANTHER" id="PTHR10073:SF47">
    <property type="entry name" value="DNA MISMATCH REPAIR PROTEIN MLH3"/>
    <property type="match status" value="1"/>
</dbReference>
<dbReference type="InterPro" id="IPR014762">
    <property type="entry name" value="DNA_mismatch_repair_CS"/>
</dbReference>
<dbReference type="Proteomes" id="UP000322225">
    <property type="component" value="Chromosome 5"/>
</dbReference>
<feature type="domain" description="MutL C-terminal dimerisation" evidence="5">
    <location>
        <begin position="556"/>
        <end position="766"/>
    </location>
</feature>
<dbReference type="InterPro" id="IPR014721">
    <property type="entry name" value="Ribsml_uS5_D2-typ_fold_subgr"/>
</dbReference>
<evidence type="ECO:0000259" key="5">
    <source>
        <dbReference type="SMART" id="SM00853"/>
    </source>
</evidence>
<dbReference type="Pfam" id="PF13589">
    <property type="entry name" value="HATPase_c_3"/>
    <property type="match status" value="1"/>
</dbReference>
<dbReference type="InterPro" id="IPR003594">
    <property type="entry name" value="HATPase_dom"/>
</dbReference>
<evidence type="ECO:0000259" key="6">
    <source>
        <dbReference type="SMART" id="SM01340"/>
    </source>
</evidence>
<evidence type="ECO:0000256" key="1">
    <source>
        <dbReference type="ARBA" id="ARBA00006082"/>
    </source>
</evidence>